<dbReference type="RefSeq" id="WP_188086261.1">
    <property type="nucleotide sequence ID" value="NZ_JACVFC010000001.1"/>
</dbReference>
<dbReference type="PANTHER" id="PTHR43847">
    <property type="entry name" value="BLL3993 PROTEIN"/>
    <property type="match status" value="1"/>
</dbReference>
<dbReference type="PROSITE" id="PS51257">
    <property type="entry name" value="PROKAR_LIPOPROTEIN"/>
    <property type="match status" value="1"/>
</dbReference>
<gene>
    <name evidence="6" type="ORF">ICL07_01925</name>
</gene>
<dbReference type="InterPro" id="IPR052527">
    <property type="entry name" value="Metal_cation-efflux_comp"/>
</dbReference>
<organism evidence="6 7">
    <name type="scientific">Chitinophaga qingshengii</name>
    <dbReference type="NCBI Taxonomy" id="1569794"/>
    <lineage>
        <taxon>Bacteria</taxon>
        <taxon>Pseudomonadati</taxon>
        <taxon>Bacteroidota</taxon>
        <taxon>Chitinophagia</taxon>
        <taxon>Chitinophagales</taxon>
        <taxon>Chitinophagaceae</taxon>
        <taxon>Chitinophaga</taxon>
    </lineage>
</organism>
<evidence type="ECO:0000256" key="5">
    <source>
        <dbReference type="SAM" id="Phobius"/>
    </source>
</evidence>
<keyword evidence="7" id="KW-1185">Reference proteome</keyword>
<feature type="transmembrane region" description="Helical" evidence="5">
    <location>
        <begin position="70"/>
        <end position="91"/>
    </location>
</feature>
<proteinExistence type="predicted"/>
<evidence type="ECO:0000256" key="1">
    <source>
        <dbReference type="ARBA" id="ARBA00004141"/>
    </source>
</evidence>
<comment type="caution">
    <text evidence="6">The sequence shown here is derived from an EMBL/GenBank/DDBJ whole genome shotgun (WGS) entry which is preliminary data.</text>
</comment>
<feature type="transmembrane region" description="Helical" evidence="5">
    <location>
        <begin position="125"/>
        <end position="158"/>
    </location>
</feature>
<feature type="transmembrane region" description="Helical" evidence="5">
    <location>
        <begin position="47"/>
        <end position="64"/>
    </location>
</feature>
<evidence type="ECO:0000313" key="7">
    <source>
        <dbReference type="Proteomes" id="UP000659124"/>
    </source>
</evidence>
<dbReference type="PANTHER" id="PTHR43847:SF1">
    <property type="entry name" value="BLL3993 PROTEIN"/>
    <property type="match status" value="1"/>
</dbReference>
<comment type="subcellular location">
    <subcellularLocation>
        <location evidence="1">Membrane</location>
        <topology evidence="1">Multi-pass membrane protein</topology>
    </subcellularLocation>
</comment>
<protein>
    <submittedName>
        <fullName evidence="6">Isoprenylcysteine carboxylmethyltransferase family protein</fullName>
    </submittedName>
</protein>
<dbReference type="Pfam" id="PF04140">
    <property type="entry name" value="ICMT"/>
    <property type="match status" value="1"/>
</dbReference>
<keyword evidence="3 5" id="KW-1133">Transmembrane helix</keyword>
<keyword evidence="4 5" id="KW-0472">Membrane</keyword>
<feature type="transmembrane region" description="Helical" evidence="5">
    <location>
        <begin position="6"/>
        <end position="27"/>
    </location>
</feature>
<evidence type="ECO:0000313" key="6">
    <source>
        <dbReference type="EMBL" id="MBC9929111.1"/>
    </source>
</evidence>
<evidence type="ECO:0000256" key="3">
    <source>
        <dbReference type="ARBA" id="ARBA00022989"/>
    </source>
</evidence>
<dbReference type="InterPro" id="IPR007269">
    <property type="entry name" value="ICMT_MeTrfase"/>
</dbReference>
<name>A0ABR7THX8_9BACT</name>
<dbReference type="EMBL" id="JACVFC010000001">
    <property type="protein sequence ID" value="MBC9929111.1"/>
    <property type="molecule type" value="Genomic_DNA"/>
</dbReference>
<reference evidence="6 7" key="1">
    <citation type="submission" date="2020-09" db="EMBL/GenBank/DDBJ databases">
        <title>Genome sequences of type strains of Chitinophaga qingshengii and Chitinophaga varians.</title>
        <authorList>
            <person name="Kittiwongwattana C."/>
        </authorList>
    </citation>
    <scope>NUCLEOTIDE SEQUENCE [LARGE SCALE GENOMIC DNA]</scope>
    <source>
        <strain evidence="6 7">JCM 30026</strain>
    </source>
</reference>
<keyword evidence="2 5" id="KW-0812">Transmembrane</keyword>
<accession>A0ABR7THX8</accession>
<sequence length="190" mass="21128">MFKESPTLFTWVTCNCWLVFGCCWLTLRNRTKENVQLRTTRQRWMGFIGYCVIFVSLYLPLFTGTRLLPALSALQAAGALLCIGGIALCIWSRLLLGTNWSGGVAAKKDHELIVKGPYRLIRHPIYTGFITALAGTSLVSGGSAALIATLVCAMALYLKIEQEETLLNELFPGTYAAYQQQTRKLIPFIL</sequence>
<dbReference type="Gene3D" id="1.20.120.1630">
    <property type="match status" value="1"/>
</dbReference>
<evidence type="ECO:0000256" key="2">
    <source>
        <dbReference type="ARBA" id="ARBA00022692"/>
    </source>
</evidence>
<evidence type="ECO:0000256" key="4">
    <source>
        <dbReference type="ARBA" id="ARBA00023136"/>
    </source>
</evidence>
<dbReference type="Proteomes" id="UP000659124">
    <property type="component" value="Unassembled WGS sequence"/>
</dbReference>